<feature type="transmembrane region" description="Helical" evidence="3">
    <location>
        <begin position="283"/>
        <end position="303"/>
    </location>
</feature>
<name>A0ABT2YUN2_9GAMM</name>
<keyword evidence="6" id="KW-1185">Reference proteome</keyword>
<dbReference type="NCBIfam" id="TIGR00254">
    <property type="entry name" value="GGDEF"/>
    <property type="match status" value="1"/>
</dbReference>
<evidence type="ECO:0000259" key="4">
    <source>
        <dbReference type="PROSITE" id="PS50887"/>
    </source>
</evidence>
<dbReference type="PROSITE" id="PS50887">
    <property type="entry name" value="GGDEF"/>
    <property type="match status" value="1"/>
</dbReference>
<organism evidence="5 6">
    <name type="scientific">Marinomonas sargassi</name>
    <dbReference type="NCBI Taxonomy" id="2984494"/>
    <lineage>
        <taxon>Bacteria</taxon>
        <taxon>Pseudomonadati</taxon>
        <taxon>Pseudomonadota</taxon>
        <taxon>Gammaproteobacteria</taxon>
        <taxon>Oceanospirillales</taxon>
        <taxon>Oceanospirillaceae</taxon>
        <taxon>Marinomonas</taxon>
    </lineage>
</organism>
<dbReference type="Gene3D" id="2.60.40.2380">
    <property type="match status" value="1"/>
</dbReference>
<dbReference type="Pfam" id="PF07695">
    <property type="entry name" value="7TMR-DISM_7TM"/>
    <property type="match status" value="1"/>
</dbReference>
<dbReference type="Proteomes" id="UP001209713">
    <property type="component" value="Unassembled WGS sequence"/>
</dbReference>
<dbReference type="CDD" id="cd01949">
    <property type="entry name" value="GGDEF"/>
    <property type="match status" value="1"/>
</dbReference>
<dbReference type="PANTHER" id="PTHR45138:SF9">
    <property type="entry name" value="DIGUANYLATE CYCLASE DGCM-RELATED"/>
    <property type="match status" value="1"/>
</dbReference>
<comment type="caution">
    <text evidence="5">The sequence shown here is derived from an EMBL/GenBank/DDBJ whole genome shotgun (WGS) entry which is preliminary data.</text>
</comment>
<evidence type="ECO:0000313" key="5">
    <source>
        <dbReference type="EMBL" id="MCV2403607.1"/>
    </source>
</evidence>
<dbReference type="EC" id="2.7.7.65" evidence="1"/>
<feature type="transmembrane region" description="Helical" evidence="3">
    <location>
        <begin position="214"/>
        <end position="231"/>
    </location>
</feature>
<dbReference type="Pfam" id="PF07696">
    <property type="entry name" value="7TMR-DISMED2"/>
    <property type="match status" value="1"/>
</dbReference>
<dbReference type="InterPro" id="IPR050469">
    <property type="entry name" value="Diguanylate_Cyclase"/>
</dbReference>
<dbReference type="RefSeq" id="WP_263530984.1">
    <property type="nucleotide sequence ID" value="NZ_JAOVZB010000005.1"/>
</dbReference>
<feature type="transmembrane region" description="Helical" evidence="3">
    <location>
        <begin position="251"/>
        <end position="271"/>
    </location>
</feature>
<feature type="domain" description="GGDEF" evidence="4">
    <location>
        <begin position="467"/>
        <end position="595"/>
    </location>
</feature>
<evidence type="ECO:0000256" key="3">
    <source>
        <dbReference type="SAM" id="Phobius"/>
    </source>
</evidence>
<evidence type="ECO:0000313" key="6">
    <source>
        <dbReference type="Proteomes" id="UP001209713"/>
    </source>
</evidence>
<sequence length="595" mass="68194">MSETIISKTFISFLMLLSLNVFGAPILNFDGSQQDIALSGYIDELEDQDKAFTLDQLTGQLSDEFQPNIKTTINYTFSDSAYWLRFSILNSTHTKQTLYLQNKVTWIDSLTFYQPNINGGYLASKTGSDITIEKRPLEHRSLVFSFDLEPDQESTYYLRVESVDALILPLFLTTENEFYKKDTLVNYFIGALLGVILVMSVYNLFIYNVIRDKVYLWYSFYVLFYGVNFLITQNLFFPSIKNSQDGWSEFLHLGPLNLYFLFIILFTGKFLNIKAQFPKLNYVLNFLIVLLVAASLSYFIFSYRVAMPLSANIVTLIPFILIGVGIYCYRKGVALAKFYIIAWLPNCALFLVFAFTFHGLLPYNLYTSFANDVGMVIEAVLLSLALAYRVRIFQKEAYTAQEQLLIEQKAQTEKLHSMVEQRTKELRTKNAELERLSITDKLTNLFNRRKLDNVLLSNVMHAKRYKKPLGVMLLDLDNFKNINDCFGHHEGDEVLQKVASLLMANCREKDIVGRWGGEEFLVICPMTEKEELLMVAERLRAAISDYDSPEIVSFSASFGTACYQHGENPELLVSRADKALYQSKANGKNQVSFAN</sequence>
<evidence type="ECO:0000256" key="1">
    <source>
        <dbReference type="ARBA" id="ARBA00012528"/>
    </source>
</evidence>
<accession>A0ABT2YUN2</accession>
<feature type="transmembrane region" description="Helical" evidence="3">
    <location>
        <begin position="309"/>
        <end position="329"/>
    </location>
</feature>
<dbReference type="Gene3D" id="3.30.70.270">
    <property type="match status" value="1"/>
</dbReference>
<reference evidence="5 6" key="1">
    <citation type="submission" date="2022-10" db="EMBL/GenBank/DDBJ databases">
        <title>Marinomonas transparenta sp. nov. and Marinomonas sargassi sp. nov., isolated from marine alga (Sargassum natans (L.) Gaillon).</title>
        <authorList>
            <person name="Wang Y."/>
        </authorList>
    </citation>
    <scope>NUCLEOTIDE SEQUENCE [LARGE SCALE GENOMIC DNA]</scope>
    <source>
        <strain evidence="5 6">C2222</strain>
    </source>
</reference>
<dbReference type="EMBL" id="JAOVZB010000005">
    <property type="protein sequence ID" value="MCV2403607.1"/>
    <property type="molecule type" value="Genomic_DNA"/>
</dbReference>
<dbReference type="InterPro" id="IPR000160">
    <property type="entry name" value="GGDEF_dom"/>
</dbReference>
<dbReference type="InterPro" id="IPR011623">
    <property type="entry name" value="7TMR_DISM_rcpt_extracell_dom1"/>
</dbReference>
<dbReference type="SMART" id="SM00267">
    <property type="entry name" value="GGDEF"/>
    <property type="match status" value="1"/>
</dbReference>
<evidence type="ECO:0000256" key="2">
    <source>
        <dbReference type="ARBA" id="ARBA00034247"/>
    </source>
</evidence>
<dbReference type="PANTHER" id="PTHR45138">
    <property type="entry name" value="REGULATORY COMPONENTS OF SENSORY TRANSDUCTION SYSTEM"/>
    <property type="match status" value="1"/>
</dbReference>
<gene>
    <name evidence="5" type="ORF">OFY17_12065</name>
</gene>
<feature type="transmembrane region" description="Helical" evidence="3">
    <location>
        <begin position="341"/>
        <end position="361"/>
    </location>
</feature>
<dbReference type="InterPro" id="IPR011622">
    <property type="entry name" value="7TMR_DISM_rcpt_extracell_dom2"/>
</dbReference>
<keyword evidence="3" id="KW-0472">Membrane</keyword>
<dbReference type="SUPFAM" id="SSF55073">
    <property type="entry name" value="Nucleotide cyclase"/>
    <property type="match status" value="1"/>
</dbReference>
<protein>
    <recommendedName>
        <fullName evidence="1">diguanylate cyclase</fullName>
        <ecNumber evidence="1">2.7.7.65</ecNumber>
    </recommendedName>
</protein>
<comment type="catalytic activity">
    <reaction evidence="2">
        <text>2 GTP = 3',3'-c-di-GMP + 2 diphosphate</text>
        <dbReference type="Rhea" id="RHEA:24898"/>
        <dbReference type="ChEBI" id="CHEBI:33019"/>
        <dbReference type="ChEBI" id="CHEBI:37565"/>
        <dbReference type="ChEBI" id="CHEBI:58805"/>
        <dbReference type="EC" id="2.7.7.65"/>
    </reaction>
</comment>
<feature type="transmembrane region" description="Helical" evidence="3">
    <location>
        <begin position="373"/>
        <end position="390"/>
    </location>
</feature>
<dbReference type="Pfam" id="PF00990">
    <property type="entry name" value="GGDEF"/>
    <property type="match status" value="1"/>
</dbReference>
<feature type="transmembrane region" description="Helical" evidence="3">
    <location>
        <begin position="184"/>
        <end position="207"/>
    </location>
</feature>
<keyword evidence="3" id="KW-0812">Transmembrane</keyword>
<dbReference type="InterPro" id="IPR029787">
    <property type="entry name" value="Nucleotide_cyclase"/>
</dbReference>
<dbReference type="InterPro" id="IPR043128">
    <property type="entry name" value="Rev_trsase/Diguanyl_cyclase"/>
</dbReference>
<proteinExistence type="predicted"/>
<keyword evidence="3" id="KW-1133">Transmembrane helix</keyword>